<dbReference type="Proteomes" id="UP000463224">
    <property type="component" value="Unassembled WGS sequence"/>
</dbReference>
<comment type="similarity">
    <text evidence="1">Belongs to the enoyl-CoA hydratase/isomerase family.</text>
</comment>
<keyword evidence="4" id="KW-1185">Reference proteome</keyword>
<dbReference type="Gene3D" id="3.90.226.10">
    <property type="entry name" value="2-enoyl-CoA Hydratase, Chain A, domain 1"/>
    <property type="match status" value="1"/>
</dbReference>
<dbReference type="PANTHER" id="PTHR11941">
    <property type="entry name" value="ENOYL-COA HYDRATASE-RELATED"/>
    <property type="match status" value="1"/>
</dbReference>
<sequence length="268" mass="27884">MGEFQGRTIPELRIAQSADGVVTMTLDRPEKKNAVTLAMWRQIAATVDALNKDETARVIVLCGAGTDFCAGADIGEFAELRRDAGTARAYEDANSAAFAALRACRLPVIASISGVCFGGGFGLAAACDIRLGATGAVFAVPAARLGLAYPADAMADIVAACGPQMARYLSFSGARLPAEAAHEAGFLLELLTDKAALDDRTNEIARAIAGNAPLSVGASKASIRAALSGRDDDLARARTLGDATFDSADYAEGRAAFLERRPPRFIGR</sequence>
<evidence type="ECO:0000313" key="4">
    <source>
        <dbReference type="Proteomes" id="UP000463224"/>
    </source>
</evidence>
<dbReference type="GO" id="GO:0006635">
    <property type="term" value="P:fatty acid beta-oxidation"/>
    <property type="evidence" value="ECO:0007669"/>
    <property type="project" value="TreeGrafter"/>
</dbReference>
<evidence type="ECO:0000256" key="2">
    <source>
        <dbReference type="ARBA" id="ARBA00023239"/>
    </source>
</evidence>
<dbReference type="Gene3D" id="1.10.12.10">
    <property type="entry name" value="Lyase 2-enoyl-coa Hydratase, Chain A, domain 2"/>
    <property type="match status" value="1"/>
</dbReference>
<proteinExistence type="inferred from homology"/>
<accession>A0A844QIF2</accession>
<name>A0A844QIF2_9HYPH</name>
<evidence type="ECO:0000313" key="3">
    <source>
        <dbReference type="EMBL" id="MVA99075.1"/>
    </source>
</evidence>
<gene>
    <name evidence="3" type="ORF">GN330_17645</name>
</gene>
<dbReference type="InterPro" id="IPR029045">
    <property type="entry name" value="ClpP/crotonase-like_dom_sf"/>
</dbReference>
<comment type="caution">
    <text evidence="3">The sequence shown here is derived from an EMBL/GenBank/DDBJ whole genome shotgun (WGS) entry which is preliminary data.</text>
</comment>
<dbReference type="SUPFAM" id="SSF52096">
    <property type="entry name" value="ClpP/crotonase"/>
    <property type="match status" value="1"/>
</dbReference>
<dbReference type="PANTHER" id="PTHR11941:SF54">
    <property type="entry name" value="ENOYL-COA HYDRATASE, MITOCHONDRIAL"/>
    <property type="match status" value="1"/>
</dbReference>
<dbReference type="InterPro" id="IPR014748">
    <property type="entry name" value="Enoyl-CoA_hydra_C"/>
</dbReference>
<dbReference type="Pfam" id="PF00378">
    <property type="entry name" value="ECH_1"/>
    <property type="match status" value="1"/>
</dbReference>
<evidence type="ECO:0000256" key="1">
    <source>
        <dbReference type="ARBA" id="ARBA00005254"/>
    </source>
</evidence>
<dbReference type="AlphaFoldDB" id="A0A844QIF2"/>
<dbReference type="InterPro" id="IPR001753">
    <property type="entry name" value="Enoyl-CoA_hydra/iso"/>
</dbReference>
<keyword evidence="2" id="KW-0456">Lyase</keyword>
<organism evidence="3 4">
    <name type="scientific">Nitratireductor arenosus</name>
    <dbReference type="NCBI Taxonomy" id="2682096"/>
    <lineage>
        <taxon>Bacteria</taxon>
        <taxon>Pseudomonadati</taxon>
        <taxon>Pseudomonadota</taxon>
        <taxon>Alphaproteobacteria</taxon>
        <taxon>Hyphomicrobiales</taxon>
        <taxon>Phyllobacteriaceae</taxon>
        <taxon>Nitratireductor</taxon>
    </lineage>
</organism>
<dbReference type="EMBL" id="WPHG01000004">
    <property type="protein sequence ID" value="MVA99075.1"/>
    <property type="molecule type" value="Genomic_DNA"/>
</dbReference>
<dbReference type="GO" id="GO:0016829">
    <property type="term" value="F:lyase activity"/>
    <property type="evidence" value="ECO:0007669"/>
    <property type="project" value="UniProtKB-KW"/>
</dbReference>
<reference evidence="3 4" key="1">
    <citation type="submission" date="2019-12" db="EMBL/GenBank/DDBJ databases">
        <title>Nitratireductor arenosus sp. nov., Isolated from sea sand, Jeju island, South Korea.</title>
        <authorList>
            <person name="Kim W."/>
        </authorList>
    </citation>
    <scope>NUCLEOTIDE SEQUENCE [LARGE SCALE GENOMIC DNA]</scope>
    <source>
        <strain evidence="3 4">CAU 1489</strain>
    </source>
</reference>
<dbReference type="CDD" id="cd06558">
    <property type="entry name" value="crotonase-like"/>
    <property type="match status" value="1"/>
</dbReference>
<protein>
    <submittedName>
        <fullName evidence="3">Enoyl-CoA hydratase</fullName>
    </submittedName>
</protein>